<name>A0A1J5PTP6_9ZZZZ</name>
<dbReference type="EMBL" id="MLJW01002589">
    <property type="protein sequence ID" value="OIQ74208.1"/>
    <property type="molecule type" value="Genomic_DNA"/>
</dbReference>
<protein>
    <submittedName>
        <fullName evidence="1">Uncharacterized protein</fullName>
    </submittedName>
</protein>
<proteinExistence type="predicted"/>
<dbReference type="AlphaFoldDB" id="A0A1J5PTP6"/>
<accession>A0A1J5PTP6</accession>
<comment type="caution">
    <text evidence="1">The sequence shown here is derived from an EMBL/GenBank/DDBJ whole genome shotgun (WGS) entry which is preliminary data.</text>
</comment>
<reference evidence="1" key="1">
    <citation type="submission" date="2016-10" db="EMBL/GenBank/DDBJ databases">
        <title>Sequence of Gallionella enrichment culture.</title>
        <authorList>
            <person name="Poehlein A."/>
            <person name="Muehling M."/>
            <person name="Daniel R."/>
        </authorList>
    </citation>
    <scope>NUCLEOTIDE SEQUENCE</scope>
</reference>
<evidence type="ECO:0000313" key="1">
    <source>
        <dbReference type="EMBL" id="OIQ74208.1"/>
    </source>
</evidence>
<gene>
    <name evidence="1" type="ORF">GALL_441410</name>
</gene>
<organism evidence="1">
    <name type="scientific">mine drainage metagenome</name>
    <dbReference type="NCBI Taxonomy" id="410659"/>
    <lineage>
        <taxon>unclassified sequences</taxon>
        <taxon>metagenomes</taxon>
        <taxon>ecological metagenomes</taxon>
    </lineage>
</organism>
<sequence length="103" mass="11400">MKPDHKMQVVGVIEGDPRRPRRIALEPLPGGSPLPGLADGKYLAVGTALVSFQPQQRVDDGTKALRISIESYDRLRSLRKRGESPSQAMERLIYKECAANESK</sequence>